<dbReference type="STRING" id="497965.Cyan7822_2241"/>
<dbReference type="InterPro" id="IPR029058">
    <property type="entry name" value="AB_hydrolase_fold"/>
</dbReference>
<dbReference type="RefSeq" id="WP_013322325.1">
    <property type="nucleotide sequence ID" value="NC_014501.1"/>
</dbReference>
<name>E0UE95_GLOV7</name>
<organism evidence="1 2">
    <name type="scientific">Gloeothece verrucosa (strain PCC 7822)</name>
    <name type="common">Cyanothece sp. (strain PCC 7822)</name>
    <dbReference type="NCBI Taxonomy" id="497965"/>
    <lineage>
        <taxon>Bacteria</taxon>
        <taxon>Bacillati</taxon>
        <taxon>Cyanobacteriota</taxon>
        <taxon>Cyanophyceae</taxon>
        <taxon>Oscillatoriophycideae</taxon>
        <taxon>Chroococcales</taxon>
        <taxon>Aphanothecaceae</taxon>
        <taxon>Gloeothece</taxon>
        <taxon>Gloeothece verrucosa</taxon>
    </lineage>
</organism>
<evidence type="ECO:0000313" key="2">
    <source>
        <dbReference type="Proteomes" id="UP000008206"/>
    </source>
</evidence>
<dbReference type="AlphaFoldDB" id="E0UE95"/>
<sequence>MTYLICPGIHDPQLTNNFLEALKQQRINLTPLLVLPVDRYPTFSAFHIVDFLQQEYKNNPFKQLTFISFSAGVVGAIGAAWRWRQQGKQVRALIAVDGWGVPLWGDFPIYRLSHDSFTHWSSALLGEGQESFYADPPVEHLDLWRAPQAATGWQIRKNHRSWTTASSFLGRLLSS</sequence>
<reference evidence="2" key="1">
    <citation type="journal article" date="2011" name="MBio">
        <title>Novel metabolic attributes of the genus Cyanothece, comprising a group of unicellular nitrogen-fixing Cyanobacteria.</title>
        <authorList>
            <person name="Bandyopadhyay A."/>
            <person name="Elvitigala T."/>
            <person name="Welsh E."/>
            <person name="Stockel J."/>
            <person name="Liberton M."/>
            <person name="Min H."/>
            <person name="Sherman L.A."/>
            <person name="Pakrasi H.B."/>
        </authorList>
    </citation>
    <scope>NUCLEOTIDE SEQUENCE [LARGE SCALE GENOMIC DNA]</scope>
    <source>
        <strain evidence="2">PCC 7822</strain>
    </source>
</reference>
<dbReference type="Proteomes" id="UP000008206">
    <property type="component" value="Chromosome"/>
</dbReference>
<evidence type="ECO:0008006" key="3">
    <source>
        <dbReference type="Google" id="ProtNLM"/>
    </source>
</evidence>
<dbReference type="HOGENOM" id="CLU_105888_0_0_3"/>
<evidence type="ECO:0000313" key="1">
    <source>
        <dbReference type="EMBL" id="ADN14220.1"/>
    </source>
</evidence>
<dbReference type="OrthoDB" id="529979at2"/>
<dbReference type="eggNOG" id="ENOG5030P5G">
    <property type="taxonomic scope" value="Bacteria"/>
</dbReference>
<proteinExistence type="predicted"/>
<dbReference type="KEGG" id="cyj:Cyan7822_2241"/>
<dbReference type="SUPFAM" id="SSF53474">
    <property type="entry name" value="alpha/beta-Hydrolases"/>
    <property type="match status" value="1"/>
</dbReference>
<accession>E0UE95</accession>
<protein>
    <recommendedName>
        <fullName evidence="3">Alpha/beta hydrolase</fullName>
    </recommendedName>
</protein>
<keyword evidence="2" id="KW-1185">Reference proteome</keyword>
<dbReference type="EMBL" id="CP002198">
    <property type="protein sequence ID" value="ADN14220.1"/>
    <property type="molecule type" value="Genomic_DNA"/>
</dbReference>
<gene>
    <name evidence="1" type="ordered locus">Cyan7822_2241</name>
</gene>